<reference evidence="1" key="1">
    <citation type="submission" date="2022-03" db="EMBL/GenBank/DDBJ databases">
        <authorList>
            <person name="Alioto T."/>
            <person name="Alioto T."/>
            <person name="Gomez Garrido J."/>
        </authorList>
    </citation>
    <scope>NUCLEOTIDE SEQUENCE</scope>
</reference>
<accession>A0AAD1T8B4</accession>
<sequence>MGTQHFFFLHQGPIYISSTTAIICLFCQQHARPANYPAEIIRGADHPVFSPNNRVLYHHSQYSPSYIPNPPGCTKGAVPQLIEGTASSSAAILELMLATSLLEQAIC</sequence>
<gene>
    <name evidence="1" type="ORF">PECUL_23A033424</name>
</gene>
<dbReference type="EMBL" id="OW240922">
    <property type="protein sequence ID" value="CAH2321369.1"/>
    <property type="molecule type" value="Genomic_DNA"/>
</dbReference>
<name>A0AAD1T8B4_PELCU</name>
<keyword evidence="2" id="KW-1185">Reference proteome</keyword>
<evidence type="ECO:0000313" key="1">
    <source>
        <dbReference type="EMBL" id="CAH2321369.1"/>
    </source>
</evidence>
<organism evidence="1 2">
    <name type="scientific">Pelobates cultripes</name>
    <name type="common">Western spadefoot toad</name>
    <dbReference type="NCBI Taxonomy" id="61616"/>
    <lineage>
        <taxon>Eukaryota</taxon>
        <taxon>Metazoa</taxon>
        <taxon>Chordata</taxon>
        <taxon>Craniata</taxon>
        <taxon>Vertebrata</taxon>
        <taxon>Euteleostomi</taxon>
        <taxon>Amphibia</taxon>
        <taxon>Batrachia</taxon>
        <taxon>Anura</taxon>
        <taxon>Pelobatoidea</taxon>
        <taxon>Pelobatidae</taxon>
        <taxon>Pelobates</taxon>
    </lineage>
</organism>
<proteinExistence type="predicted"/>
<dbReference type="AlphaFoldDB" id="A0AAD1T8B4"/>
<dbReference type="Proteomes" id="UP001295444">
    <property type="component" value="Chromosome 11"/>
</dbReference>
<protein>
    <submittedName>
        <fullName evidence="1">Uncharacterized protein</fullName>
    </submittedName>
</protein>
<evidence type="ECO:0000313" key="2">
    <source>
        <dbReference type="Proteomes" id="UP001295444"/>
    </source>
</evidence>